<dbReference type="GO" id="GO:0000976">
    <property type="term" value="F:transcription cis-regulatory region binding"/>
    <property type="evidence" value="ECO:0007669"/>
    <property type="project" value="TreeGrafter"/>
</dbReference>
<evidence type="ECO:0000256" key="6">
    <source>
        <dbReference type="PROSITE-ProRule" id="PRU00169"/>
    </source>
</evidence>
<dbReference type="GO" id="GO:0006355">
    <property type="term" value="P:regulation of DNA-templated transcription"/>
    <property type="evidence" value="ECO:0007669"/>
    <property type="project" value="InterPro"/>
</dbReference>
<organism evidence="10 11">
    <name type="scientific">Methylomonas koyamae</name>
    <dbReference type="NCBI Taxonomy" id="702114"/>
    <lineage>
        <taxon>Bacteria</taxon>
        <taxon>Pseudomonadati</taxon>
        <taxon>Pseudomonadota</taxon>
        <taxon>Gammaproteobacteria</taxon>
        <taxon>Methylococcales</taxon>
        <taxon>Methylococcaceae</taxon>
        <taxon>Methylomonas</taxon>
    </lineage>
</organism>
<evidence type="ECO:0000256" key="4">
    <source>
        <dbReference type="ARBA" id="ARBA00023125"/>
    </source>
</evidence>
<reference evidence="10 11" key="1">
    <citation type="submission" date="2016-03" db="EMBL/GenBank/DDBJ databases">
        <authorList>
            <person name="Ploux O."/>
        </authorList>
    </citation>
    <scope>NUCLEOTIDE SEQUENCE [LARGE SCALE GENOMIC DNA]</scope>
    <source>
        <strain evidence="10 11">R-45378</strain>
    </source>
</reference>
<evidence type="ECO:0000259" key="9">
    <source>
        <dbReference type="PROSITE" id="PS51755"/>
    </source>
</evidence>
<evidence type="ECO:0000259" key="8">
    <source>
        <dbReference type="PROSITE" id="PS50110"/>
    </source>
</evidence>
<evidence type="ECO:0000256" key="2">
    <source>
        <dbReference type="ARBA" id="ARBA00023012"/>
    </source>
</evidence>
<dbReference type="PROSITE" id="PS50110">
    <property type="entry name" value="RESPONSE_REGULATORY"/>
    <property type="match status" value="1"/>
</dbReference>
<dbReference type="SUPFAM" id="SSF46894">
    <property type="entry name" value="C-terminal effector domain of the bipartite response regulators"/>
    <property type="match status" value="1"/>
</dbReference>
<dbReference type="GO" id="GO:0000156">
    <property type="term" value="F:phosphorelay response regulator activity"/>
    <property type="evidence" value="ECO:0007669"/>
    <property type="project" value="TreeGrafter"/>
</dbReference>
<feature type="DNA-binding region" description="OmpR/PhoB-type" evidence="7">
    <location>
        <begin position="124"/>
        <end position="219"/>
    </location>
</feature>
<feature type="domain" description="Response regulatory" evidence="8">
    <location>
        <begin position="2"/>
        <end position="116"/>
    </location>
</feature>
<dbReference type="InterPro" id="IPR016032">
    <property type="entry name" value="Sig_transdc_resp-reg_C-effctor"/>
</dbReference>
<dbReference type="CDD" id="cd19934">
    <property type="entry name" value="REC_OmpR_EcPhoP-like"/>
    <property type="match status" value="1"/>
</dbReference>
<dbReference type="Gene3D" id="6.10.250.690">
    <property type="match status" value="1"/>
</dbReference>
<evidence type="ECO:0000313" key="11">
    <source>
        <dbReference type="Proteomes" id="UP000077857"/>
    </source>
</evidence>
<dbReference type="GO" id="GO:0005829">
    <property type="term" value="C:cytosol"/>
    <property type="evidence" value="ECO:0007669"/>
    <property type="project" value="TreeGrafter"/>
</dbReference>
<dbReference type="InterPro" id="IPR001789">
    <property type="entry name" value="Sig_transdc_resp-reg_receiver"/>
</dbReference>
<dbReference type="PANTHER" id="PTHR48111:SF37">
    <property type="entry name" value="RESPONSE REGULATOR PROTEIN CARR"/>
    <property type="match status" value="1"/>
</dbReference>
<dbReference type="Pfam" id="PF00072">
    <property type="entry name" value="Response_reg"/>
    <property type="match status" value="1"/>
</dbReference>
<keyword evidence="1 6" id="KW-0597">Phosphoprotein</keyword>
<protein>
    <submittedName>
        <fullName evidence="10">DNA-binding response regulator</fullName>
    </submittedName>
</protein>
<name>A0A177NH28_9GAMM</name>
<dbReference type="OrthoDB" id="9802426at2"/>
<dbReference type="Gene3D" id="3.40.50.2300">
    <property type="match status" value="1"/>
</dbReference>
<dbReference type="Gene3D" id="1.10.10.10">
    <property type="entry name" value="Winged helix-like DNA-binding domain superfamily/Winged helix DNA-binding domain"/>
    <property type="match status" value="1"/>
</dbReference>
<comment type="caution">
    <text evidence="10">The sequence shown here is derived from an EMBL/GenBank/DDBJ whole genome shotgun (WGS) entry which is preliminary data.</text>
</comment>
<proteinExistence type="predicted"/>
<dbReference type="SUPFAM" id="SSF52172">
    <property type="entry name" value="CheY-like"/>
    <property type="match status" value="1"/>
</dbReference>
<feature type="modified residue" description="4-aspartylphosphate" evidence="6">
    <location>
        <position position="51"/>
    </location>
</feature>
<keyword evidence="5" id="KW-0804">Transcription</keyword>
<keyword evidence="4 7" id="KW-0238">DNA-binding</keyword>
<dbReference type="PROSITE" id="PS51755">
    <property type="entry name" value="OMPR_PHOB"/>
    <property type="match status" value="1"/>
</dbReference>
<dbReference type="PANTHER" id="PTHR48111">
    <property type="entry name" value="REGULATOR OF RPOS"/>
    <property type="match status" value="1"/>
</dbReference>
<dbReference type="SMART" id="SM00448">
    <property type="entry name" value="REC"/>
    <property type="match status" value="1"/>
</dbReference>
<feature type="domain" description="OmpR/PhoB-type" evidence="9">
    <location>
        <begin position="124"/>
        <end position="219"/>
    </location>
</feature>
<accession>A0A177NH28</accession>
<dbReference type="CDD" id="cd00383">
    <property type="entry name" value="trans_reg_C"/>
    <property type="match status" value="1"/>
</dbReference>
<sequence>MRLLLVEDDPAFSEPLAADLRDAGYIVDTAADGAQGEFLGATEPYDAAILDLGLPKLAGLEVLKCWRAAGNHMPVIVLTARDAWHEKVDGFKAGADDYVCKPFHPQELLARLQAVLKRVHHFNQAKLTVFGVELDEDEQTAAVTGGEAQPLTAIEFRLLRYFMLNAGKVLSKAQLGEHVYSESAEPDSNVLEVYVKRLRKIVGNDLIHTRRGQGYLFGLKP</sequence>
<evidence type="ECO:0000313" key="10">
    <source>
        <dbReference type="EMBL" id="OAI17162.1"/>
    </source>
</evidence>
<dbReference type="SMART" id="SM00862">
    <property type="entry name" value="Trans_reg_C"/>
    <property type="match status" value="1"/>
</dbReference>
<gene>
    <name evidence="10" type="ORF">A1507_11160</name>
</gene>
<dbReference type="InterPro" id="IPR011006">
    <property type="entry name" value="CheY-like_superfamily"/>
</dbReference>
<evidence type="ECO:0000256" key="5">
    <source>
        <dbReference type="ARBA" id="ARBA00023163"/>
    </source>
</evidence>
<dbReference type="RefSeq" id="WP_064040300.1">
    <property type="nucleotide sequence ID" value="NZ_LUUJ01000069.1"/>
</dbReference>
<dbReference type="GO" id="GO:0032993">
    <property type="term" value="C:protein-DNA complex"/>
    <property type="evidence" value="ECO:0007669"/>
    <property type="project" value="TreeGrafter"/>
</dbReference>
<evidence type="ECO:0000256" key="1">
    <source>
        <dbReference type="ARBA" id="ARBA00022553"/>
    </source>
</evidence>
<keyword evidence="2" id="KW-0902">Two-component regulatory system</keyword>
<dbReference type="EMBL" id="LUUJ01000069">
    <property type="protein sequence ID" value="OAI17162.1"/>
    <property type="molecule type" value="Genomic_DNA"/>
</dbReference>
<evidence type="ECO:0000256" key="3">
    <source>
        <dbReference type="ARBA" id="ARBA00023015"/>
    </source>
</evidence>
<dbReference type="InterPro" id="IPR036388">
    <property type="entry name" value="WH-like_DNA-bd_sf"/>
</dbReference>
<dbReference type="Proteomes" id="UP000077857">
    <property type="component" value="Unassembled WGS sequence"/>
</dbReference>
<dbReference type="AlphaFoldDB" id="A0A177NH28"/>
<dbReference type="InterPro" id="IPR001867">
    <property type="entry name" value="OmpR/PhoB-type_DNA-bd"/>
</dbReference>
<dbReference type="InterPro" id="IPR039420">
    <property type="entry name" value="WalR-like"/>
</dbReference>
<evidence type="ECO:0000256" key="7">
    <source>
        <dbReference type="PROSITE-ProRule" id="PRU01091"/>
    </source>
</evidence>
<dbReference type="Pfam" id="PF00486">
    <property type="entry name" value="Trans_reg_C"/>
    <property type="match status" value="1"/>
</dbReference>
<dbReference type="FunFam" id="3.40.50.2300:FF:000002">
    <property type="entry name" value="DNA-binding response regulator PhoP"/>
    <property type="match status" value="1"/>
</dbReference>
<keyword evidence="3" id="KW-0805">Transcription regulation</keyword>